<gene>
    <name evidence="1" type="ORF">L9F63_021440</name>
</gene>
<dbReference type="Pfam" id="PF22673">
    <property type="entry name" value="MCP-like_PDC_1"/>
    <property type="match status" value="1"/>
</dbReference>
<dbReference type="Proteomes" id="UP001233999">
    <property type="component" value="Unassembled WGS sequence"/>
</dbReference>
<reference evidence="1" key="1">
    <citation type="journal article" date="2023" name="IScience">
        <title>Live-bearing cockroach genome reveals convergent evolutionary mechanisms linked to viviparity in insects and beyond.</title>
        <authorList>
            <person name="Fouks B."/>
            <person name="Harrison M.C."/>
            <person name="Mikhailova A.A."/>
            <person name="Marchal E."/>
            <person name="English S."/>
            <person name="Carruthers M."/>
            <person name="Jennings E.C."/>
            <person name="Chiamaka E.L."/>
            <person name="Frigard R.A."/>
            <person name="Pippel M."/>
            <person name="Attardo G.M."/>
            <person name="Benoit J.B."/>
            <person name="Bornberg-Bauer E."/>
            <person name="Tobe S.S."/>
        </authorList>
    </citation>
    <scope>NUCLEOTIDE SEQUENCE</scope>
    <source>
        <strain evidence="1">Stay&amp;Tobe</strain>
    </source>
</reference>
<comment type="caution">
    <text evidence="1">The sequence shown here is derived from an EMBL/GenBank/DDBJ whole genome shotgun (WGS) entry which is preliminary data.</text>
</comment>
<accession>A0AAD8EBC6</accession>
<feature type="non-terminal residue" evidence="1">
    <location>
        <position position="1"/>
    </location>
</feature>
<evidence type="ECO:0000313" key="1">
    <source>
        <dbReference type="EMBL" id="KAJ9584215.1"/>
    </source>
</evidence>
<dbReference type="EMBL" id="JASPKZ010007443">
    <property type="protein sequence ID" value="KAJ9584215.1"/>
    <property type="molecule type" value="Genomic_DNA"/>
</dbReference>
<protein>
    <submittedName>
        <fullName evidence="1">Uncharacterized protein</fullName>
    </submittedName>
</protein>
<proteinExistence type="predicted"/>
<organism evidence="1 2">
    <name type="scientific">Diploptera punctata</name>
    <name type="common">Pacific beetle cockroach</name>
    <dbReference type="NCBI Taxonomy" id="6984"/>
    <lineage>
        <taxon>Eukaryota</taxon>
        <taxon>Metazoa</taxon>
        <taxon>Ecdysozoa</taxon>
        <taxon>Arthropoda</taxon>
        <taxon>Hexapoda</taxon>
        <taxon>Insecta</taxon>
        <taxon>Pterygota</taxon>
        <taxon>Neoptera</taxon>
        <taxon>Polyneoptera</taxon>
        <taxon>Dictyoptera</taxon>
        <taxon>Blattodea</taxon>
        <taxon>Blaberoidea</taxon>
        <taxon>Blaberidae</taxon>
        <taxon>Diplopterinae</taxon>
        <taxon>Diploptera</taxon>
    </lineage>
</organism>
<name>A0AAD8EBC6_DIPPU</name>
<evidence type="ECO:0000313" key="2">
    <source>
        <dbReference type="Proteomes" id="UP001233999"/>
    </source>
</evidence>
<dbReference type="AlphaFoldDB" id="A0AAD8EBC6"/>
<keyword evidence="2" id="KW-1185">Reference proteome</keyword>
<reference evidence="1" key="2">
    <citation type="submission" date="2023-05" db="EMBL/GenBank/DDBJ databases">
        <authorList>
            <person name="Fouks B."/>
        </authorList>
    </citation>
    <scope>NUCLEOTIDE SEQUENCE</scope>
    <source>
        <strain evidence="1">Stay&amp;Tobe</strain>
        <tissue evidence="1">Testes</tissue>
    </source>
</reference>
<sequence length="78" mass="9032">YNAYTYNHTTQTERQPDYIQSVNYEDGKWSKPYYDCGGGNIWMLTYTGPFFGFQNCHPSLRNSPSVKAFKETIVYAAV</sequence>
<feature type="non-terminal residue" evidence="1">
    <location>
        <position position="78"/>
    </location>
</feature>
<dbReference type="Gene3D" id="3.30.450.20">
    <property type="entry name" value="PAS domain"/>
    <property type="match status" value="1"/>
</dbReference>